<evidence type="ECO:0000313" key="1">
    <source>
        <dbReference type="EMBL" id="KAL0455674.1"/>
    </source>
</evidence>
<protein>
    <submittedName>
        <fullName evidence="1">Uncharacterized protein</fullName>
    </submittedName>
</protein>
<proteinExistence type="predicted"/>
<gene>
    <name evidence="1" type="ORF">Slati_0906600</name>
</gene>
<reference evidence="1" key="1">
    <citation type="submission" date="2020-06" db="EMBL/GenBank/DDBJ databases">
        <authorList>
            <person name="Li T."/>
            <person name="Hu X."/>
            <person name="Zhang T."/>
            <person name="Song X."/>
            <person name="Zhang H."/>
            <person name="Dai N."/>
            <person name="Sheng W."/>
            <person name="Hou X."/>
            <person name="Wei L."/>
        </authorList>
    </citation>
    <scope>NUCLEOTIDE SEQUENCE</scope>
    <source>
        <strain evidence="1">KEN1</strain>
        <tissue evidence="1">Leaf</tissue>
    </source>
</reference>
<dbReference type="AlphaFoldDB" id="A0AAW2XNE3"/>
<organism evidence="1">
    <name type="scientific">Sesamum latifolium</name>
    <dbReference type="NCBI Taxonomy" id="2727402"/>
    <lineage>
        <taxon>Eukaryota</taxon>
        <taxon>Viridiplantae</taxon>
        <taxon>Streptophyta</taxon>
        <taxon>Embryophyta</taxon>
        <taxon>Tracheophyta</taxon>
        <taxon>Spermatophyta</taxon>
        <taxon>Magnoliopsida</taxon>
        <taxon>eudicotyledons</taxon>
        <taxon>Gunneridae</taxon>
        <taxon>Pentapetalae</taxon>
        <taxon>asterids</taxon>
        <taxon>lamiids</taxon>
        <taxon>Lamiales</taxon>
        <taxon>Pedaliaceae</taxon>
        <taxon>Sesamum</taxon>
    </lineage>
</organism>
<accession>A0AAW2XNE3</accession>
<sequence>MAFQAQAQAQAQFFTQIYAPATVAPVAQIVPTINRNYERIRKMGATKVEGTLDPEVTERWLEKTKDVMNLISCTLETDFSMSFPYSFVMP</sequence>
<reference evidence="1" key="2">
    <citation type="journal article" date="2024" name="Plant">
        <title>Genomic evolution and insights into agronomic trait innovations of Sesamum species.</title>
        <authorList>
            <person name="Miao H."/>
            <person name="Wang L."/>
            <person name="Qu L."/>
            <person name="Liu H."/>
            <person name="Sun Y."/>
            <person name="Le M."/>
            <person name="Wang Q."/>
            <person name="Wei S."/>
            <person name="Zheng Y."/>
            <person name="Lin W."/>
            <person name="Duan Y."/>
            <person name="Cao H."/>
            <person name="Xiong S."/>
            <person name="Wang X."/>
            <person name="Wei L."/>
            <person name="Li C."/>
            <person name="Ma Q."/>
            <person name="Ju M."/>
            <person name="Zhao R."/>
            <person name="Li G."/>
            <person name="Mu C."/>
            <person name="Tian Q."/>
            <person name="Mei H."/>
            <person name="Zhang T."/>
            <person name="Gao T."/>
            <person name="Zhang H."/>
        </authorList>
    </citation>
    <scope>NUCLEOTIDE SEQUENCE</scope>
    <source>
        <strain evidence="1">KEN1</strain>
    </source>
</reference>
<name>A0AAW2XNE3_9LAMI</name>
<dbReference type="EMBL" id="JACGWN010000003">
    <property type="protein sequence ID" value="KAL0455674.1"/>
    <property type="molecule type" value="Genomic_DNA"/>
</dbReference>
<comment type="caution">
    <text evidence="1">The sequence shown here is derived from an EMBL/GenBank/DDBJ whole genome shotgun (WGS) entry which is preliminary data.</text>
</comment>